<sequence length="293" mass="33450">MDYEKRLSSLLRERELAARKIPDLRLTDGPDKGRFWSTILSRFTKPEQQATKERWGGYLRDAFLPGPRTEDEQRISDKNRTIREIDADIAAIPPATVTLFDHTPTHLPTIEGRAVVIAGISKEPSPYAYDPRFKDKYVVTSKYHPAISDGLAEALGSRRAHRETALSIQEDARKFPCRSHASFSEEQNYDTALKAEVDGRHFRLSLILSKPMFEALIKYLPEPDRSRPYSMATRHLVYAPINYDDTPRDLPDRDPAPKIRYPSVRLTRLLVAEMSSTARDAKLVQVISLNESE</sequence>
<dbReference type="EMBL" id="NTJD01000003">
    <property type="protein sequence ID" value="PCD77218.1"/>
    <property type="molecule type" value="Genomic_DNA"/>
</dbReference>
<comment type="caution">
    <text evidence="1">The sequence shown here is derived from an EMBL/GenBank/DDBJ whole genome shotgun (WGS) entry which is preliminary data.</text>
</comment>
<name>A0A2A4CSF3_9RHOB</name>
<protein>
    <submittedName>
        <fullName evidence="1">Uncharacterized protein</fullName>
    </submittedName>
</protein>
<dbReference type="Proteomes" id="UP000243507">
    <property type="component" value="Unassembled WGS sequence"/>
</dbReference>
<gene>
    <name evidence="1" type="ORF">CLN94_05495</name>
</gene>
<accession>A0A2A4CSF3</accession>
<keyword evidence="2" id="KW-1185">Reference proteome</keyword>
<evidence type="ECO:0000313" key="1">
    <source>
        <dbReference type="EMBL" id="PCD77218.1"/>
    </source>
</evidence>
<dbReference type="AlphaFoldDB" id="A0A2A4CSF3"/>
<dbReference type="RefSeq" id="WP_096431964.1">
    <property type="nucleotide sequence ID" value="NZ_NTJD01000003.1"/>
</dbReference>
<evidence type="ECO:0000313" key="2">
    <source>
        <dbReference type="Proteomes" id="UP000243507"/>
    </source>
</evidence>
<reference evidence="1 2" key="1">
    <citation type="submission" date="2017-09" db="EMBL/GenBank/DDBJ databases">
        <title>A multilocus sequence analysis scheme for characterization of bacteria in the genus Thioclava.</title>
        <authorList>
            <person name="Liu Y."/>
            <person name="Shao Z."/>
        </authorList>
    </citation>
    <scope>NUCLEOTIDE SEQUENCE [LARGE SCALE GENOMIC DNA]</scope>
    <source>
        <strain evidence="1 2">CAU 1312</strain>
    </source>
</reference>
<proteinExistence type="predicted"/>
<organism evidence="1 2">
    <name type="scientific">Pseudothioclava arenosa</name>
    <dbReference type="NCBI Taxonomy" id="1795308"/>
    <lineage>
        <taxon>Bacteria</taxon>
        <taxon>Pseudomonadati</taxon>
        <taxon>Pseudomonadota</taxon>
        <taxon>Alphaproteobacteria</taxon>
        <taxon>Rhodobacterales</taxon>
        <taxon>Paracoccaceae</taxon>
        <taxon>Pseudothioclava</taxon>
    </lineage>
</organism>